<comment type="caution">
    <text evidence="2">The sequence shown here is derived from an EMBL/GenBank/DDBJ whole genome shotgun (WGS) entry which is preliminary data.</text>
</comment>
<proteinExistence type="predicted"/>
<name>A0A9X0C451_9EURO</name>
<dbReference type="AlphaFoldDB" id="A0A9X0C451"/>
<accession>A0A9X0C451</accession>
<organism evidence="2 3">
    <name type="scientific">Penicillium fimorum</name>
    <dbReference type="NCBI Taxonomy" id="1882269"/>
    <lineage>
        <taxon>Eukaryota</taxon>
        <taxon>Fungi</taxon>
        <taxon>Dikarya</taxon>
        <taxon>Ascomycota</taxon>
        <taxon>Pezizomycotina</taxon>
        <taxon>Eurotiomycetes</taxon>
        <taxon>Eurotiomycetidae</taxon>
        <taxon>Eurotiales</taxon>
        <taxon>Aspergillaceae</taxon>
        <taxon>Penicillium</taxon>
    </lineage>
</organism>
<evidence type="ECO:0000313" key="3">
    <source>
        <dbReference type="Proteomes" id="UP001149954"/>
    </source>
</evidence>
<reference evidence="2" key="2">
    <citation type="journal article" date="2023" name="IMA Fungus">
        <title>Comparative genomic study of the Penicillium genus elucidates a diverse pangenome and 15 lateral gene transfer events.</title>
        <authorList>
            <person name="Petersen C."/>
            <person name="Sorensen T."/>
            <person name="Nielsen M.R."/>
            <person name="Sondergaard T.E."/>
            <person name="Sorensen J.L."/>
            <person name="Fitzpatrick D.A."/>
            <person name="Frisvad J.C."/>
            <person name="Nielsen K.L."/>
        </authorList>
    </citation>
    <scope>NUCLEOTIDE SEQUENCE</scope>
    <source>
        <strain evidence="2">IBT 29495</strain>
    </source>
</reference>
<evidence type="ECO:0000256" key="1">
    <source>
        <dbReference type="SAM" id="MobiDB-lite"/>
    </source>
</evidence>
<evidence type="ECO:0000313" key="2">
    <source>
        <dbReference type="EMBL" id="KAJ5497231.1"/>
    </source>
</evidence>
<dbReference type="EMBL" id="JAPWDS010000005">
    <property type="protein sequence ID" value="KAJ5497231.1"/>
    <property type="molecule type" value="Genomic_DNA"/>
</dbReference>
<gene>
    <name evidence="2" type="ORF">N7463_009218</name>
</gene>
<dbReference type="OrthoDB" id="4336565at2759"/>
<reference evidence="2" key="1">
    <citation type="submission" date="2022-12" db="EMBL/GenBank/DDBJ databases">
        <authorList>
            <person name="Petersen C."/>
        </authorList>
    </citation>
    <scope>NUCLEOTIDE SEQUENCE</scope>
    <source>
        <strain evidence="2">IBT 29495</strain>
    </source>
</reference>
<feature type="compositionally biased region" description="Pro residues" evidence="1">
    <location>
        <begin position="208"/>
        <end position="234"/>
    </location>
</feature>
<sequence>MSDDAHRWEQVAELFGGPVADMQIAPQPSVRCYVGQFLGISWPLVTVNQWINENHLIWTLCAALATHARDDDWTRTFENYRAQWDQIQATVEQVQGADRFLLDIPPPPLFLAVFRSTCRSLRQNHAIMATPANVRSNGGLLDLLRFVYHGGFTSTDVFIVVLYDTEFTGFAPISPPYAALGLPDPNSDVPVLNLTPPDVDENQSARLSPPPPYPGITPPPPYRSPSPAPPGYSP</sequence>
<protein>
    <submittedName>
        <fullName evidence="2">Uncharacterized protein</fullName>
    </submittedName>
</protein>
<keyword evidence="3" id="KW-1185">Reference proteome</keyword>
<feature type="region of interest" description="Disordered" evidence="1">
    <location>
        <begin position="188"/>
        <end position="234"/>
    </location>
</feature>
<dbReference type="Proteomes" id="UP001149954">
    <property type="component" value="Unassembled WGS sequence"/>
</dbReference>